<dbReference type="Pfam" id="PF00534">
    <property type="entry name" value="Glycos_transf_1"/>
    <property type="match status" value="1"/>
</dbReference>
<name>A0A9J6ZT26_9BACT</name>
<evidence type="ECO:0000259" key="2">
    <source>
        <dbReference type="Pfam" id="PF13439"/>
    </source>
</evidence>
<dbReference type="Gene3D" id="3.40.50.2000">
    <property type="entry name" value="Glycogen Phosphorylase B"/>
    <property type="match status" value="2"/>
</dbReference>
<dbReference type="Proteomes" id="UP001056426">
    <property type="component" value="Chromosome"/>
</dbReference>
<proteinExistence type="predicted"/>
<protein>
    <submittedName>
        <fullName evidence="3">Glycosyltransferase</fullName>
        <ecNumber evidence="3">2.4.-.-</ecNumber>
    </submittedName>
</protein>
<feature type="domain" description="Glycosyl transferase family 1" evidence="1">
    <location>
        <begin position="187"/>
        <end position="340"/>
    </location>
</feature>
<dbReference type="InterPro" id="IPR050194">
    <property type="entry name" value="Glycosyltransferase_grp1"/>
</dbReference>
<reference evidence="3" key="2">
    <citation type="submission" date="2022-06" db="EMBL/GenBank/DDBJ databases">
        <title>Xiashengella guii gen. nov. sp. nov., a bacterium isolated form anaerobic digestion tank.</title>
        <authorList>
            <person name="Huang H."/>
        </authorList>
    </citation>
    <scope>NUCLEOTIDE SEQUENCE</scope>
    <source>
        <strain evidence="3">Ai-910</strain>
    </source>
</reference>
<keyword evidence="4" id="KW-1185">Reference proteome</keyword>
<reference evidence="3" key="1">
    <citation type="submission" date="2022-05" db="EMBL/GenBank/DDBJ databases">
        <authorList>
            <person name="Sun X."/>
        </authorList>
    </citation>
    <scope>NUCLEOTIDE SEQUENCE</scope>
    <source>
        <strain evidence="3">Ai-910</strain>
    </source>
</reference>
<dbReference type="PANTHER" id="PTHR45947:SF3">
    <property type="entry name" value="SULFOQUINOVOSYL TRANSFERASE SQD2"/>
    <property type="match status" value="1"/>
</dbReference>
<dbReference type="EC" id="2.4.-.-" evidence="3"/>
<dbReference type="EMBL" id="CP098400">
    <property type="protein sequence ID" value="URW80994.1"/>
    <property type="molecule type" value="Genomic_DNA"/>
</dbReference>
<evidence type="ECO:0000313" key="3">
    <source>
        <dbReference type="EMBL" id="URW80994.1"/>
    </source>
</evidence>
<accession>A0A9J6ZT26</accession>
<keyword evidence="3" id="KW-0808">Transferase</keyword>
<dbReference type="InterPro" id="IPR028098">
    <property type="entry name" value="Glyco_trans_4-like_N"/>
</dbReference>
<dbReference type="AlphaFoldDB" id="A0A9J6ZT26"/>
<sequence length="363" mass="41152">MDSKRIVITVSNNLVTDNRLAKTAASLEACGCEVLLLGRRWPGGSIPPGRAGKVRRFRLFFNRNLGFYSELNVRLFFYLLFVKVDVIWAVDLDTLPAAYLAARMRGKKLIYDSHEYFTELPELQDRPIVKRAWTYLQDHLITKVDVVITVSGSIADAYRDRYGVDAVLVRNMPLRPIAPMSIRELGDGPVIYYQGAMNVGRGLEEAIRSLKFLPGYRMIIAGRGSHEETIREEARRLGFEDRITFTGMLPFEALADEARKAHVGLCLMTKEALNHYYALPNRLFDYPALGLPVVASAFPDISKIVEKYKIGLLVDDLQPETLAAAIREACENRELRKLWKSTLPAAAEQLNWEKEAEVFKKLI</sequence>
<dbReference type="RefSeq" id="WP_250725520.1">
    <property type="nucleotide sequence ID" value="NZ_CP098400.1"/>
</dbReference>
<gene>
    <name evidence="3" type="ORF">M9189_06470</name>
</gene>
<dbReference type="Pfam" id="PF13439">
    <property type="entry name" value="Glyco_transf_4"/>
    <property type="match status" value="1"/>
</dbReference>
<organism evidence="3 4">
    <name type="scientific">Xiashengella succiniciproducens</name>
    <dbReference type="NCBI Taxonomy" id="2949635"/>
    <lineage>
        <taxon>Bacteria</taxon>
        <taxon>Pseudomonadati</taxon>
        <taxon>Bacteroidota</taxon>
        <taxon>Bacteroidia</taxon>
        <taxon>Marinilabiliales</taxon>
        <taxon>Marinilabiliaceae</taxon>
        <taxon>Xiashengella</taxon>
    </lineage>
</organism>
<dbReference type="InterPro" id="IPR001296">
    <property type="entry name" value="Glyco_trans_1"/>
</dbReference>
<evidence type="ECO:0000313" key="4">
    <source>
        <dbReference type="Proteomes" id="UP001056426"/>
    </source>
</evidence>
<keyword evidence="3" id="KW-0328">Glycosyltransferase</keyword>
<dbReference type="SUPFAM" id="SSF53756">
    <property type="entry name" value="UDP-Glycosyltransferase/glycogen phosphorylase"/>
    <property type="match status" value="1"/>
</dbReference>
<feature type="domain" description="Glycosyltransferase subfamily 4-like N-terminal" evidence="2">
    <location>
        <begin position="23"/>
        <end position="166"/>
    </location>
</feature>
<evidence type="ECO:0000259" key="1">
    <source>
        <dbReference type="Pfam" id="PF00534"/>
    </source>
</evidence>
<dbReference type="KEGG" id="alkq:M9189_06470"/>
<dbReference type="GO" id="GO:0016757">
    <property type="term" value="F:glycosyltransferase activity"/>
    <property type="evidence" value="ECO:0007669"/>
    <property type="project" value="UniProtKB-KW"/>
</dbReference>
<dbReference type="PANTHER" id="PTHR45947">
    <property type="entry name" value="SULFOQUINOVOSYL TRANSFERASE SQD2"/>
    <property type="match status" value="1"/>
</dbReference>